<sequence length="389" mass="44091">MSSLVGKPSGYPCDLDSFSGLNFHTLKDEFIGFLPDPLLLGNPIGFQKIRSGCILIRSGETMSHDEEPPLVATYKTQRPPWIGLWSKREYKGRPDWWKEAGFEDEVVRNGRFRMLRHRYKEEDPVWFDPKVPDGTSITGPLGLDSKYYHDTTIKADQPGHLKDFQDKVWKGSHQYKAIAEKFDISKEHPGFAVNPTFNDLHNTQKWHLGRSAWVPNSWYHYGPRFFDKPLNEATVEKGLACAKYTAIFMLPYTMLEIRTTESVPVSKFSPRTYLQRYFQLMPKPAMVAFTWGFALSAAAAVRKKDDVKNHVFASAAVGAVVSAMRNNFASGISIGLASLVLGTFWQYARVSENGLTGMVVQPTSAGIWGGPLIWKAFQWGDHEVPKERY</sequence>
<accession>A0A016UVS0</accession>
<gene>
    <name evidence="4" type="primary">Acey_s0024.g909</name>
    <name evidence="4" type="synonym">Acey-B0491.5</name>
    <name evidence="4" type="ORF">Y032_0024g909</name>
</gene>
<reference evidence="5" key="1">
    <citation type="journal article" date="2015" name="Nat. Genet.">
        <title>The genome and transcriptome of the zoonotic hookworm Ancylostoma ceylanicum identify infection-specific gene families.</title>
        <authorList>
            <person name="Schwarz E.M."/>
            <person name="Hu Y."/>
            <person name="Antoshechkin I."/>
            <person name="Miller M.M."/>
            <person name="Sternberg P.W."/>
            <person name="Aroian R.V."/>
        </authorList>
    </citation>
    <scope>NUCLEOTIDE SEQUENCE</scope>
    <source>
        <strain evidence="5">HY135</strain>
    </source>
</reference>
<comment type="similarity">
    <text evidence="1">Belongs to the metallo-dependent hydrolases superfamily. TatD-type hydrolase family.</text>
</comment>
<comment type="caution">
    <text evidence="4">The sequence shown here is derived from an EMBL/GenBank/DDBJ whole genome shotgun (WGS) entry which is preliminary data.</text>
</comment>
<proteinExistence type="inferred from homology"/>
<dbReference type="Proteomes" id="UP000024635">
    <property type="component" value="Unassembled WGS sequence"/>
</dbReference>
<evidence type="ECO:0000313" key="4">
    <source>
        <dbReference type="EMBL" id="EYC19519.1"/>
    </source>
</evidence>
<dbReference type="GO" id="GO:0046872">
    <property type="term" value="F:metal ion binding"/>
    <property type="evidence" value="ECO:0007669"/>
    <property type="project" value="UniProtKB-KW"/>
</dbReference>
<evidence type="ECO:0000256" key="1">
    <source>
        <dbReference type="ARBA" id="ARBA00009275"/>
    </source>
</evidence>
<organism evidence="4 5">
    <name type="scientific">Ancylostoma ceylanicum</name>
    <dbReference type="NCBI Taxonomy" id="53326"/>
    <lineage>
        <taxon>Eukaryota</taxon>
        <taxon>Metazoa</taxon>
        <taxon>Ecdysozoa</taxon>
        <taxon>Nematoda</taxon>
        <taxon>Chromadorea</taxon>
        <taxon>Rhabditida</taxon>
        <taxon>Rhabditina</taxon>
        <taxon>Rhabditomorpha</taxon>
        <taxon>Strongyloidea</taxon>
        <taxon>Ancylostomatidae</taxon>
        <taxon>Ancylostomatinae</taxon>
        <taxon>Ancylostoma</taxon>
    </lineage>
</organism>
<dbReference type="GO" id="GO:0016787">
    <property type="term" value="F:hydrolase activity"/>
    <property type="evidence" value="ECO:0007669"/>
    <property type="project" value="UniProtKB-KW"/>
</dbReference>
<evidence type="ECO:0008006" key="6">
    <source>
        <dbReference type="Google" id="ProtNLM"/>
    </source>
</evidence>
<evidence type="ECO:0000313" key="5">
    <source>
        <dbReference type="Proteomes" id="UP000024635"/>
    </source>
</evidence>
<name>A0A016UVS0_9BILA</name>
<dbReference type="AlphaFoldDB" id="A0A016UVS0"/>
<evidence type="ECO:0000256" key="3">
    <source>
        <dbReference type="ARBA" id="ARBA00022801"/>
    </source>
</evidence>
<evidence type="ECO:0000256" key="2">
    <source>
        <dbReference type="ARBA" id="ARBA00022723"/>
    </source>
</evidence>
<dbReference type="EMBL" id="JARK01001360">
    <property type="protein sequence ID" value="EYC19519.1"/>
    <property type="molecule type" value="Genomic_DNA"/>
</dbReference>
<keyword evidence="5" id="KW-1185">Reference proteome</keyword>
<protein>
    <recommendedName>
        <fullName evidence="6">NADH dehydrogenase [ubiquinone] 1 alpha subcomplex subunit 11</fullName>
    </recommendedName>
</protein>
<dbReference type="PANTHER" id="PTHR46317:SF5">
    <property type="entry name" value="NADH-UBIQUINONE OXIDOREDUCTASE SUBUNIT B14.7"/>
    <property type="match status" value="1"/>
</dbReference>
<dbReference type="OrthoDB" id="5911915at2759"/>
<keyword evidence="3" id="KW-0378">Hydrolase</keyword>
<keyword evidence="2" id="KW-0479">Metal-binding</keyword>
<dbReference type="PANTHER" id="PTHR46317">
    <property type="entry name" value="HYDROLASE OF PHP SUPERFAMILY-RELATED PROTEIN"/>
    <property type="match status" value="1"/>
</dbReference>